<dbReference type="EMBL" id="CP094529">
    <property type="protein sequence ID" value="UOE37001.1"/>
    <property type="molecule type" value="Genomic_DNA"/>
</dbReference>
<protein>
    <submittedName>
        <fullName evidence="1">Uncharacterized protein</fullName>
    </submittedName>
</protein>
<name>A0ABY4BG94_9FLAO</name>
<dbReference type="Proteomes" id="UP000831068">
    <property type="component" value="Chromosome"/>
</dbReference>
<dbReference type="RefSeq" id="WP_243575513.1">
    <property type="nucleotide sequence ID" value="NZ_CP094529.1"/>
</dbReference>
<gene>
    <name evidence="1" type="ORF">MTP08_07945</name>
</gene>
<evidence type="ECO:0000313" key="2">
    <source>
        <dbReference type="Proteomes" id="UP000831068"/>
    </source>
</evidence>
<reference evidence="1 2" key="1">
    <citation type="submission" date="2022-03" db="EMBL/GenBank/DDBJ databases">
        <title>Chryseobacterium sp. isolated from the Andong Sikhe.</title>
        <authorList>
            <person name="Won M."/>
            <person name="Kim S.-J."/>
            <person name="Kwon S.-W."/>
        </authorList>
    </citation>
    <scope>NUCLEOTIDE SEQUENCE [LARGE SCALE GENOMIC DNA]</scope>
    <source>
        <strain evidence="1 2">ADR-1</strain>
    </source>
</reference>
<proteinExistence type="predicted"/>
<organism evidence="1 2">
    <name type="scientific">Chryseobacterium oryzae</name>
    <dbReference type="NCBI Taxonomy" id="2929799"/>
    <lineage>
        <taxon>Bacteria</taxon>
        <taxon>Pseudomonadati</taxon>
        <taxon>Bacteroidota</taxon>
        <taxon>Flavobacteriia</taxon>
        <taxon>Flavobacteriales</taxon>
        <taxon>Weeksellaceae</taxon>
        <taxon>Chryseobacterium group</taxon>
        <taxon>Chryseobacterium</taxon>
    </lineage>
</organism>
<evidence type="ECO:0000313" key="1">
    <source>
        <dbReference type="EMBL" id="UOE37001.1"/>
    </source>
</evidence>
<keyword evidence="2" id="KW-1185">Reference proteome</keyword>
<sequence length="93" mass="10750">MENNKTKNRSCFFTLEFVNGWCKIAYNGKSIGEDGQKGIRRIQFCGVEANAFSWKLNYKKSWNEKQLAAKNIQIFNLDIQARFCQCDVSRSGN</sequence>
<accession>A0ABY4BG94</accession>